<dbReference type="EMBL" id="FNTJ01000001">
    <property type="protein sequence ID" value="SEC12089.1"/>
    <property type="molecule type" value="Genomic_DNA"/>
</dbReference>
<keyword evidence="2" id="KW-1185">Reference proteome</keyword>
<sequence length="36" mass="4001">MVLSGGILEQWRRKRELRIVRGQGCLAHGIDAGPAR</sequence>
<gene>
    <name evidence="1" type="ORF">SAMN05216178_3525</name>
</gene>
<evidence type="ECO:0000313" key="1">
    <source>
        <dbReference type="EMBL" id="SEC12089.1"/>
    </source>
</evidence>
<reference evidence="2" key="1">
    <citation type="submission" date="2016-10" db="EMBL/GenBank/DDBJ databases">
        <authorList>
            <person name="Varghese N."/>
            <person name="Submissions S."/>
        </authorList>
    </citation>
    <scope>NUCLEOTIDE SEQUENCE [LARGE SCALE GENOMIC DNA]</scope>
    <source>
        <strain evidence="2">DSM 9751</strain>
    </source>
</reference>
<organism evidence="1 2">
    <name type="scientific">Pseudomonas saponiphila</name>
    <dbReference type="NCBI Taxonomy" id="556534"/>
    <lineage>
        <taxon>Bacteria</taxon>
        <taxon>Pseudomonadati</taxon>
        <taxon>Pseudomonadota</taxon>
        <taxon>Gammaproteobacteria</taxon>
        <taxon>Pseudomonadales</taxon>
        <taxon>Pseudomonadaceae</taxon>
        <taxon>Pseudomonas</taxon>
    </lineage>
</organism>
<accession>A0A1H4PXH7</accession>
<proteinExistence type="predicted"/>
<evidence type="ECO:0000313" key="2">
    <source>
        <dbReference type="Proteomes" id="UP000198982"/>
    </source>
</evidence>
<dbReference type="AlphaFoldDB" id="A0A1H4PXH7"/>
<dbReference type="Proteomes" id="UP000198982">
    <property type="component" value="Unassembled WGS sequence"/>
</dbReference>
<name>A0A1H4PXH7_9PSED</name>
<protein>
    <submittedName>
        <fullName evidence="1">Uncharacterized protein</fullName>
    </submittedName>
</protein>